<dbReference type="AlphaFoldDB" id="A0A450TH89"/>
<evidence type="ECO:0000313" key="4">
    <source>
        <dbReference type="EMBL" id="VFJ71902.1"/>
    </source>
</evidence>
<evidence type="ECO:0000313" key="2">
    <source>
        <dbReference type="EMBL" id="VFJ59990.1"/>
    </source>
</evidence>
<dbReference type="Gene3D" id="1.10.1220.10">
    <property type="entry name" value="Met repressor-like"/>
    <property type="match status" value="1"/>
</dbReference>
<name>A0A450TH89_9GAMM</name>
<gene>
    <name evidence="2" type="ORF">BECKFW1821A_GA0114235_10962</name>
    <name evidence="3" type="ORF">BECKFW1821B_GA0114236_111810</name>
    <name evidence="4" type="ORF">BECKFW1821C_GA0114237_102914</name>
</gene>
<dbReference type="EMBL" id="CAADEW010000096">
    <property type="protein sequence ID" value="VFJ59990.1"/>
    <property type="molecule type" value="Genomic_DNA"/>
</dbReference>
<proteinExistence type="predicted"/>
<dbReference type="InterPro" id="IPR013321">
    <property type="entry name" value="Arc_rbn_hlx_hlx"/>
</dbReference>
<evidence type="ECO:0000259" key="1">
    <source>
        <dbReference type="Pfam" id="PF01402"/>
    </source>
</evidence>
<reference evidence="3" key="1">
    <citation type="submission" date="2019-02" db="EMBL/GenBank/DDBJ databases">
        <authorList>
            <person name="Gruber-Vodicka R. H."/>
            <person name="Seah K. B. B."/>
        </authorList>
    </citation>
    <scope>NUCLEOTIDE SEQUENCE</scope>
    <source>
        <strain evidence="3">BECK_BZ106</strain>
        <strain evidence="4">BECK_BZ131</strain>
        <strain evidence="2">BECK_BZ15</strain>
    </source>
</reference>
<dbReference type="SUPFAM" id="SSF47598">
    <property type="entry name" value="Ribbon-helix-helix"/>
    <property type="match status" value="1"/>
</dbReference>
<sequence>MSQITARLSDELTTSLDFAAARLRRPRAEVVRRAVEYYLDDFEDISRALEVLRDPADPVLDWEKVKHDLDHLD</sequence>
<dbReference type="InterPro" id="IPR010985">
    <property type="entry name" value="Ribbon_hlx_hlx"/>
</dbReference>
<dbReference type="EMBL" id="CAADFD010000118">
    <property type="protein sequence ID" value="VFJ66555.1"/>
    <property type="molecule type" value="Genomic_DNA"/>
</dbReference>
<dbReference type="InterPro" id="IPR002145">
    <property type="entry name" value="CopG"/>
</dbReference>
<dbReference type="GO" id="GO:0006355">
    <property type="term" value="P:regulation of DNA-templated transcription"/>
    <property type="evidence" value="ECO:0007669"/>
    <property type="project" value="InterPro"/>
</dbReference>
<dbReference type="EMBL" id="CAADFE010000029">
    <property type="protein sequence ID" value="VFJ71902.1"/>
    <property type="molecule type" value="Genomic_DNA"/>
</dbReference>
<protein>
    <submittedName>
        <fullName evidence="3">RHH-type transcriptional regulator, rel operon repressor / antitoxin RelB</fullName>
    </submittedName>
</protein>
<feature type="domain" description="Ribbon-helix-helix protein CopG" evidence="1">
    <location>
        <begin position="3"/>
        <end position="40"/>
    </location>
</feature>
<accession>A0A450TH89</accession>
<dbReference type="Pfam" id="PF01402">
    <property type="entry name" value="RHH_1"/>
    <property type="match status" value="1"/>
</dbReference>
<evidence type="ECO:0000313" key="3">
    <source>
        <dbReference type="EMBL" id="VFJ66555.1"/>
    </source>
</evidence>
<organism evidence="3">
    <name type="scientific">Candidatus Kentrum sp. FW</name>
    <dbReference type="NCBI Taxonomy" id="2126338"/>
    <lineage>
        <taxon>Bacteria</taxon>
        <taxon>Pseudomonadati</taxon>
        <taxon>Pseudomonadota</taxon>
        <taxon>Gammaproteobacteria</taxon>
        <taxon>Candidatus Kentrum</taxon>
    </lineage>
</organism>